<dbReference type="InterPro" id="IPR001638">
    <property type="entry name" value="Solute-binding_3/MltF_N"/>
</dbReference>
<accession>A0ABT4LFS6</accession>
<keyword evidence="1" id="KW-0732">Signal</keyword>
<dbReference type="PANTHER" id="PTHR35936:SF25">
    <property type="entry name" value="ABC TRANSPORTER SUBSTRATE-BINDING PROTEIN"/>
    <property type="match status" value="1"/>
</dbReference>
<dbReference type="SUPFAM" id="SSF53850">
    <property type="entry name" value="Periplasmic binding protein-like II"/>
    <property type="match status" value="1"/>
</dbReference>
<dbReference type="Pfam" id="PF00497">
    <property type="entry name" value="SBP_bac_3"/>
    <property type="match status" value="1"/>
</dbReference>
<keyword evidence="2" id="KW-0812">Transmembrane</keyword>
<dbReference type="EMBL" id="JAPWGY010000001">
    <property type="protein sequence ID" value="MCZ4279947.1"/>
    <property type="molecule type" value="Genomic_DNA"/>
</dbReference>
<feature type="domain" description="Solute-binding protein family 3/N-terminal" evidence="3">
    <location>
        <begin position="46"/>
        <end position="267"/>
    </location>
</feature>
<keyword evidence="2" id="KW-1133">Transmembrane helix</keyword>
<evidence type="ECO:0000313" key="5">
    <source>
        <dbReference type="Proteomes" id="UP001069802"/>
    </source>
</evidence>
<sequence length="267" mass="29983">MTLVAWRNKKTGSVCLSRFSFVCALIFFVFFSGFLFFSSTGRAEAPLSIGLYTWAPYTGTDLPGSGFATEVIQEGMKRAGYETVVRPAPWSRVLKQVEQGSVDIIPGLWFAEERLDIIAYGPVLAFNSLVLITRKDAARKVEAISDLAGLVVGVGRDYAYPEEFLAAGNFKRDESIDLETNIRKLVDGRIDATIGDAFVASYTNRQILKNDVPLHYSSKPVEIKNLYIGISRQRADYQIILDKFEEKLREMWLDGTYKAIIKRHGLE</sequence>
<evidence type="ECO:0000256" key="2">
    <source>
        <dbReference type="SAM" id="Phobius"/>
    </source>
</evidence>
<gene>
    <name evidence="4" type="ORF">O4H49_04100</name>
</gene>
<keyword evidence="2" id="KW-0472">Membrane</keyword>
<organism evidence="4 5">
    <name type="scientific">Kiloniella laminariae</name>
    <dbReference type="NCBI Taxonomy" id="454162"/>
    <lineage>
        <taxon>Bacteria</taxon>
        <taxon>Pseudomonadati</taxon>
        <taxon>Pseudomonadota</taxon>
        <taxon>Alphaproteobacteria</taxon>
        <taxon>Rhodospirillales</taxon>
        <taxon>Kiloniellaceae</taxon>
        <taxon>Kiloniella</taxon>
    </lineage>
</organism>
<proteinExistence type="predicted"/>
<evidence type="ECO:0000256" key="1">
    <source>
        <dbReference type="ARBA" id="ARBA00022729"/>
    </source>
</evidence>
<dbReference type="SMART" id="SM00062">
    <property type="entry name" value="PBPb"/>
    <property type="match status" value="1"/>
</dbReference>
<protein>
    <submittedName>
        <fullName evidence="4">Transporter substrate-binding domain-containing protein</fullName>
    </submittedName>
</protein>
<name>A0ABT4LFS6_9PROT</name>
<keyword evidence="5" id="KW-1185">Reference proteome</keyword>
<dbReference type="PANTHER" id="PTHR35936">
    <property type="entry name" value="MEMBRANE-BOUND LYTIC MUREIN TRANSGLYCOSYLASE F"/>
    <property type="match status" value="1"/>
</dbReference>
<dbReference type="RefSeq" id="WP_269422142.1">
    <property type="nucleotide sequence ID" value="NZ_JAPWGY010000001.1"/>
</dbReference>
<evidence type="ECO:0000313" key="4">
    <source>
        <dbReference type="EMBL" id="MCZ4279947.1"/>
    </source>
</evidence>
<reference evidence="4" key="1">
    <citation type="submission" date="2022-12" db="EMBL/GenBank/DDBJ databases">
        <title>Bacterial isolates from different developmental stages of Nematostella vectensis.</title>
        <authorList>
            <person name="Fraune S."/>
        </authorList>
    </citation>
    <scope>NUCLEOTIDE SEQUENCE</scope>
    <source>
        <strain evidence="4">G21630-S1</strain>
    </source>
</reference>
<feature type="transmembrane region" description="Helical" evidence="2">
    <location>
        <begin position="16"/>
        <end position="37"/>
    </location>
</feature>
<comment type="caution">
    <text evidence="4">The sequence shown here is derived from an EMBL/GenBank/DDBJ whole genome shotgun (WGS) entry which is preliminary data.</text>
</comment>
<evidence type="ECO:0000259" key="3">
    <source>
        <dbReference type="SMART" id="SM00062"/>
    </source>
</evidence>
<dbReference type="Proteomes" id="UP001069802">
    <property type="component" value="Unassembled WGS sequence"/>
</dbReference>
<dbReference type="Gene3D" id="3.40.190.10">
    <property type="entry name" value="Periplasmic binding protein-like II"/>
    <property type="match status" value="2"/>
</dbReference>